<name>A0A2J7ZI96_9CHLO</name>
<dbReference type="SMART" id="SM00248">
    <property type="entry name" value="ANK"/>
    <property type="match status" value="2"/>
</dbReference>
<evidence type="ECO:0000256" key="3">
    <source>
        <dbReference type="PROSITE-ProRule" id="PRU00023"/>
    </source>
</evidence>
<feature type="region of interest" description="Disordered" evidence="4">
    <location>
        <begin position="99"/>
        <end position="124"/>
    </location>
</feature>
<dbReference type="AlphaFoldDB" id="A0A2J7ZI96"/>
<dbReference type="PANTHER" id="PTHR24201:SF15">
    <property type="entry name" value="ANKYRIN REPEAT DOMAIN-CONTAINING PROTEIN 66"/>
    <property type="match status" value="1"/>
</dbReference>
<feature type="repeat" description="ANK" evidence="3">
    <location>
        <begin position="222"/>
        <end position="254"/>
    </location>
</feature>
<dbReference type="PANTHER" id="PTHR24201">
    <property type="entry name" value="ANK_REP_REGION DOMAIN-CONTAINING PROTEIN"/>
    <property type="match status" value="1"/>
</dbReference>
<dbReference type="InterPro" id="IPR050776">
    <property type="entry name" value="Ank_Repeat/CDKN_Inhibitor"/>
</dbReference>
<dbReference type="InterPro" id="IPR002110">
    <property type="entry name" value="Ankyrin_rpt"/>
</dbReference>
<dbReference type="Gene3D" id="1.25.40.20">
    <property type="entry name" value="Ankyrin repeat-containing domain"/>
    <property type="match status" value="1"/>
</dbReference>
<dbReference type="PROSITE" id="PS50088">
    <property type="entry name" value="ANK_REPEAT"/>
    <property type="match status" value="1"/>
</dbReference>
<evidence type="ECO:0000256" key="1">
    <source>
        <dbReference type="ARBA" id="ARBA00022737"/>
    </source>
</evidence>
<feature type="compositionally biased region" description="Basic and acidic residues" evidence="4">
    <location>
        <begin position="113"/>
        <end position="124"/>
    </location>
</feature>
<evidence type="ECO:0000313" key="6">
    <source>
        <dbReference type="Proteomes" id="UP000236333"/>
    </source>
</evidence>
<dbReference type="Proteomes" id="UP000236333">
    <property type="component" value="Unassembled WGS sequence"/>
</dbReference>
<protein>
    <submittedName>
        <fullName evidence="5">Ankyrin repeat domain-containing protein 55</fullName>
    </submittedName>
</protein>
<dbReference type="SUPFAM" id="SSF48403">
    <property type="entry name" value="Ankyrin repeat"/>
    <property type="match status" value="1"/>
</dbReference>
<reference evidence="5 6" key="1">
    <citation type="journal article" date="2017" name="Mol. Biol. Evol.">
        <title>The 4-celled Tetrabaena socialis nuclear genome reveals the essential components for genetic control of cell number at the origin of multicellularity in the volvocine lineage.</title>
        <authorList>
            <person name="Featherston J."/>
            <person name="Arakaki Y."/>
            <person name="Hanschen E.R."/>
            <person name="Ferris P.J."/>
            <person name="Michod R.E."/>
            <person name="Olson B.J.S.C."/>
            <person name="Nozaki H."/>
            <person name="Durand P.M."/>
        </authorList>
    </citation>
    <scope>NUCLEOTIDE SEQUENCE [LARGE SCALE GENOMIC DNA]</scope>
    <source>
        <strain evidence="5 6">NIES-571</strain>
    </source>
</reference>
<dbReference type="PROSITE" id="PS50297">
    <property type="entry name" value="ANK_REP_REGION"/>
    <property type="match status" value="1"/>
</dbReference>
<dbReference type="OrthoDB" id="515347at2759"/>
<organism evidence="5 6">
    <name type="scientific">Tetrabaena socialis</name>
    <dbReference type="NCBI Taxonomy" id="47790"/>
    <lineage>
        <taxon>Eukaryota</taxon>
        <taxon>Viridiplantae</taxon>
        <taxon>Chlorophyta</taxon>
        <taxon>core chlorophytes</taxon>
        <taxon>Chlorophyceae</taxon>
        <taxon>CS clade</taxon>
        <taxon>Chlamydomonadales</taxon>
        <taxon>Tetrabaenaceae</taxon>
        <taxon>Tetrabaena</taxon>
    </lineage>
</organism>
<sequence>MHQSRLERLAPAPGAIAVSILPFGEQLRPLQFTSGSELPMHSTNTPYSASSGVCSFTHWSLPYEGKGDQVSIVVAVGGLHGVLADEDASETVLGCVAHGHADHPSVPPQRTGSSDDLRPKDVTPHHRHVGLASVLGDAPSPANNVHSLHLSSAGLRAKLPPPLPCSADECAATVGAASIAPSAKPDISVLASAVAASKLGLVDNLSAALTTSAAVAFAKDAEDRTCLHYAAGYGHEECVGLLLEHRADPRVRDANGDVPLHFAAIHGHPMCAYSITKQMLIEGSPVCTTATKPRAAARHSSSYDSAAAAAAASASGSAARQGGGDTWSRYQAASSSSTRDIHTGDSARASSSGASEAGAEAAGGAAREADRMAGSG</sequence>
<feature type="compositionally biased region" description="Polar residues" evidence="4">
    <location>
        <begin position="328"/>
        <end position="338"/>
    </location>
</feature>
<dbReference type="Pfam" id="PF13637">
    <property type="entry name" value="Ank_4"/>
    <property type="match status" value="1"/>
</dbReference>
<evidence type="ECO:0000256" key="2">
    <source>
        <dbReference type="ARBA" id="ARBA00023043"/>
    </source>
</evidence>
<feature type="region of interest" description="Disordered" evidence="4">
    <location>
        <begin position="315"/>
        <end position="376"/>
    </location>
</feature>
<gene>
    <name evidence="5" type="ORF">TSOC_014225</name>
</gene>
<evidence type="ECO:0000256" key="4">
    <source>
        <dbReference type="SAM" id="MobiDB-lite"/>
    </source>
</evidence>
<comment type="caution">
    <text evidence="5">The sequence shown here is derived from an EMBL/GenBank/DDBJ whole genome shotgun (WGS) entry which is preliminary data.</text>
</comment>
<dbReference type="EMBL" id="PGGS01001856">
    <property type="protein sequence ID" value="PNG99977.1"/>
    <property type="molecule type" value="Genomic_DNA"/>
</dbReference>
<feature type="compositionally biased region" description="Low complexity" evidence="4">
    <location>
        <begin position="346"/>
        <end position="366"/>
    </location>
</feature>
<feature type="compositionally biased region" description="Basic and acidic residues" evidence="4">
    <location>
        <begin position="367"/>
        <end position="376"/>
    </location>
</feature>
<keyword evidence="6" id="KW-1185">Reference proteome</keyword>
<evidence type="ECO:0000313" key="5">
    <source>
        <dbReference type="EMBL" id="PNG99977.1"/>
    </source>
</evidence>
<dbReference type="InterPro" id="IPR036770">
    <property type="entry name" value="Ankyrin_rpt-contain_sf"/>
</dbReference>
<keyword evidence="2 3" id="KW-0040">ANK repeat</keyword>
<accession>A0A2J7ZI96</accession>
<proteinExistence type="predicted"/>
<keyword evidence="1" id="KW-0677">Repeat</keyword>